<evidence type="ECO:0000313" key="1">
    <source>
        <dbReference type="EMBL" id="KXS14150.1"/>
    </source>
</evidence>
<sequence>MNQDQLTYFIGLWKIFTRMVHAHRFRVEVARAVLSANVVPIFAKSAVPTWGNLVWNEVKDCVRRLGKELVEDQQRRDINLGYRSYTR</sequence>
<proteinExistence type="predicted"/>
<gene>
    <name evidence="1" type="ORF">M427DRAFT_57915</name>
</gene>
<organism evidence="1 2">
    <name type="scientific">Gonapodya prolifera (strain JEL478)</name>
    <name type="common">Monoblepharis prolifera</name>
    <dbReference type="NCBI Taxonomy" id="1344416"/>
    <lineage>
        <taxon>Eukaryota</taxon>
        <taxon>Fungi</taxon>
        <taxon>Fungi incertae sedis</taxon>
        <taxon>Chytridiomycota</taxon>
        <taxon>Chytridiomycota incertae sedis</taxon>
        <taxon>Monoblepharidomycetes</taxon>
        <taxon>Monoblepharidales</taxon>
        <taxon>Gonapodyaceae</taxon>
        <taxon>Gonapodya</taxon>
    </lineage>
</organism>
<evidence type="ECO:0000313" key="2">
    <source>
        <dbReference type="Proteomes" id="UP000070544"/>
    </source>
</evidence>
<keyword evidence="2" id="KW-1185">Reference proteome</keyword>
<dbReference type="Proteomes" id="UP000070544">
    <property type="component" value="Unassembled WGS sequence"/>
</dbReference>
<protein>
    <submittedName>
        <fullName evidence="1">Uncharacterized protein</fullName>
    </submittedName>
</protein>
<dbReference type="AlphaFoldDB" id="A0A139ABL1"/>
<accession>A0A139ABL1</accession>
<name>A0A139ABL1_GONPJ</name>
<dbReference type="EMBL" id="KQ965771">
    <property type="protein sequence ID" value="KXS14150.1"/>
    <property type="molecule type" value="Genomic_DNA"/>
</dbReference>
<reference evidence="1 2" key="1">
    <citation type="journal article" date="2015" name="Genome Biol. Evol.">
        <title>Phylogenomic analyses indicate that early fungi evolved digesting cell walls of algal ancestors of land plants.</title>
        <authorList>
            <person name="Chang Y."/>
            <person name="Wang S."/>
            <person name="Sekimoto S."/>
            <person name="Aerts A.L."/>
            <person name="Choi C."/>
            <person name="Clum A."/>
            <person name="LaButti K.M."/>
            <person name="Lindquist E.A."/>
            <person name="Yee Ngan C."/>
            <person name="Ohm R.A."/>
            <person name="Salamov A.A."/>
            <person name="Grigoriev I.V."/>
            <person name="Spatafora J.W."/>
            <person name="Berbee M.L."/>
        </authorList>
    </citation>
    <scope>NUCLEOTIDE SEQUENCE [LARGE SCALE GENOMIC DNA]</scope>
    <source>
        <strain evidence="1 2">JEL478</strain>
    </source>
</reference>